<dbReference type="SUPFAM" id="SSF103039">
    <property type="entry name" value="CheC-like"/>
    <property type="match status" value="1"/>
</dbReference>
<feature type="domain" description="CheC-like protein" evidence="3">
    <location>
        <begin position="105"/>
        <end position="142"/>
    </location>
</feature>
<name>A0A117L3G1_9THEM</name>
<reference evidence="4 5" key="1">
    <citation type="journal article" date="2015" name="MBio">
        <title>Genome-Resolved Metagenomic Analysis Reveals Roles for Candidate Phyla and Other Microbial Community Members in Biogeochemical Transformations in Oil Reservoirs.</title>
        <authorList>
            <person name="Hu P."/>
            <person name="Tom L."/>
            <person name="Singh A."/>
            <person name="Thomas B.C."/>
            <person name="Baker B.J."/>
            <person name="Piceno Y.M."/>
            <person name="Andersen G.L."/>
            <person name="Banfield J.F."/>
        </authorList>
    </citation>
    <scope>NUCLEOTIDE SEQUENCE [LARGE SCALE GENOMIC DNA]</scope>
    <source>
        <strain evidence="4">46_26</strain>
    </source>
</reference>
<protein>
    <submittedName>
        <fullName evidence="4">CheY-P phosphatase CheC</fullName>
    </submittedName>
</protein>
<gene>
    <name evidence="4" type="ORF">XD57_0415</name>
</gene>
<keyword evidence="1" id="KW-0145">Chemotaxis</keyword>
<evidence type="ECO:0000259" key="3">
    <source>
        <dbReference type="Pfam" id="PF04509"/>
    </source>
</evidence>
<dbReference type="NCBIfam" id="NF041093">
    <property type="entry name" value="CheC_Thtogales"/>
    <property type="match status" value="1"/>
</dbReference>
<dbReference type="Gene3D" id="3.40.1550.10">
    <property type="entry name" value="CheC-like"/>
    <property type="match status" value="1"/>
</dbReference>
<dbReference type="CDD" id="cd17909">
    <property type="entry name" value="CheC_ClassI"/>
    <property type="match status" value="1"/>
</dbReference>
<evidence type="ECO:0000256" key="1">
    <source>
        <dbReference type="ARBA" id="ARBA00022500"/>
    </source>
</evidence>
<organism evidence="4 5">
    <name type="scientific">Thermotoga petrophila</name>
    <dbReference type="NCBI Taxonomy" id="93929"/>
    <lineage>
        <taxon>Bacteria</taxon>
        <taxon>Thermotogati</taxon>
        <taxon>Thermotogota</taxon>
        <taxon>Thermotogae</taxon>
        <taxon>Thermotogales</taxon>
        <taxon>Thermotogaceae</taxon>
        <taxon>Thermotoga</taxon>
    </lineage>
</organism>
<keyword evidence="2" id="KW-0378">Hydrolase</keyword>
<evidence type="ECO:0000313" key="4">
    <source>
        <dbReference type="EMBL" id="KUK23499.1"/>
    </source>
</evidence>
<dbReference type="PANTHER" id="PTHR43693:SF1">
    <property type="entry name" value="PROTEIN PHOSPHATASE CHEZ"/>
    <property type="match status" value="1"/>
</dbReference>
<dbReference type="GO" id="GO:0016787">
    <property type="term" value="F:hydrolase activity"/>
    <property type="evidence" value="ECO:0007669"/>
    <property type="project" value="UniProtKB-KW"/>
</dbReference>
<dbReference type="InterPro" id="IPR053645">
    <property type="entry name" value="CheY-P_phosphatase_CheC"/>
</dbReference>
<dbReference type="OMA" id="APGNMFF"/>
<dbReference type="PATRIC" id="fig|93930.3.peg.1200"/>
<dbReference type="GO" id="GO:0006935">
    <property type="term" value="P:chemotaxis"/>
    <property type="evidence" value="ECO:0007669"/>
    <property type="project" value="UniProtKB-KW"/>
</dbReference>
<accession>A0A117L3G1</accession>
<dbReference type="InterPro" id="IPR028976">
    <property type="entry name" value="CheC-like_sf"/>
</dbReference>
<dbReference type="RefSeq" id="WP_011942730.1">
    <property type="nucleotide sequence ID" value="NZ_DAITJQ010000001.1"/>
</dbReference>
<dbReference type="Proteomes" id="UP000058636">
    <property type="component" value="Unassembled WGS sequence"/>
</dbReference>
<dbReference type="EMBL" id="LGFG01000020">
    <property type="protein sequence ID" value="KUK23499.1"/>
    <property type="molecule type" value="Genomic_DNA"/>
</dbReference>
<dbReference type="AlphaFoldDB" id="A0A117L3G1"/>
<dbReference type="Pfam" id="PF04509">
    <property type="entry name" value="CheC"/>
    <property type="match status" value="2"/>
</dbReference>
<proteinExistence type="predicted"/>
<comment type="caution">
    <text evidence="4">The sequence shown here is derived from an EMBL/GenBank/DDBJ whole genome shotgun (WGS) entry which is preliminary data.</text>
</comment>
<feature type="domain" description="CheC-like protein" evidence="3">
    <location>
        <begin position="7"/>
        <end position="42"/>
    </location>
</feature>
<sequence length="204" mass="22308">MKISERQKDLLKEIGNIGAGNAATAISYMINKKVEISVPNVEIVPISDVIFVAKNPEEIVVGVKMPVTGEIEGSVLLIMGTTVVKKILEILTGLAPDNLLDLDEFSASALQEIGNIMCGTYVSALADFLGFKIDTLPPQLVIDMISAIFAEASIEELEDNSEDQIVFVETLLKVEEEEPLTSYMMMIPKPGYLAKIFERMGIQE</sequence>
<dbReference type="InterPro" id="IPR050992">
    <property type="entry name" value="CheZ_family_phosphatases"/>
</dbReference>
<dbReference type="InterPro" id="IPR007597">
    <property type="entry name" value="CheC"/>
</dbReference>
<evidence type="ECO:0000256" key="2">
    <source>
        <dbReference type="ARBA" id="ARBA00022801"/>
    </source>
</evidence>
<dbReference type="PANTHER" id="PTHR43693">
    <property type="entry name" value="PROTEIN PHOSPHATASE CHEZ"/>
    <property type="match status" value="1"/>
</dbReference>
<evidence type="ECO:0000313" key="5">
    <source>
        <dbReference type="Proteomes" id="UP000058636"/>
    </source>
</evidence>